<evidence type="ECO:0000313" key="2">
    <source>
        <dbReference type="Proteomes" id="UP000830768"/>
    </source>
</evidence>
<name>A0ACD3ZDR4_FUSSC</name>
<keyword evidence="2" id="KW-1185">Reference proteome</keyword>
<dbReference type="EMBL" id="CP090036">
    <property type="protein sequence ID" value="UPK99192.1"/>
    <property type="molecule type" value="Genomic_DNA"/>
</dbReference>
<dbReference type="Proteomes" id="UP000830768">
    <property type="component" value="Chromosome 8"/>
</dbReference>
<reference evidence="1" key="1">
    <citation type="submission" date="2021-11" db="EMBL/GenBank/DDBJ databases">
        <title>Fusarium solani-melongenae Genome sequencing and assembly.</title>
        <authorList>
            <person name="Xie S."/>
            <person name="Huang L."/>
            <person name="Zhang X."/>
        </authorList>
    </citation>
    <scope>NUCLEOTIDE SEQUENCE</scope>
    <source>
        <strain evidence="1">CRI 24-3</strain>
    </source>
</reference>
<accession>A0ACD3ZDR4</accession>
<evidence type="ECO:0000313" key="1">
    <source>
        <dbReference type="EMBL" id="UPK99192.1"/>
    </source>
</evidence>
<gene>
    <name evidence="1" type="ORF">LCI18_010127</name>
</gene>
<protein>
    <submittedName>
        <fullName evidence="1">Uncharacterized protein</fullName>
    </submittedName>
</protein>
<sequence>MSSKVAIVTGASSGLGRAIALSYGRMGWKIICADLRPDTPCATTTTVDLINQEAHGKAIFIRTDVSSSDDVQSLIDTAVNTFGRVDSRGKLGPKPIADTDDSTFDTTWAVNTRSVFLGCKYAIRQFLRQEPWPTGDRGWIINIASVYGLKPEIEHVSYSTSKAAVVHMTKCIAREYGHSKIHVNAICPGFVKTEMDRVMLEDETLSAATIALHPWGSLGDVDDVAKAACFLASDQAAWITGVALPVDGGYMTA</sequence>
<organism evidence="1 2">
    <name type="scientific">Fusarium solani subsp. cucurbitae</name>
    <name type="common">Neocosmosporum cucurbitae</name>
    <dbReference type="NCBI Taxonomy" id="2747967"/>
    <lineage>
        <taxon>Eukaryota</taxon>
        <taxon>Fungi</taxon>
        <taxon>Dikarya</taxon>
        <taxon>Ascomycota</taxon>
        <taxon>Pezizomycotina</taxon>
        <taxon>Sordariomycetes</taxon>
        <taxon>Hypocreomycetidae</taxon>
        <taxon>Hypocreales</taxon>
        <taxon>Nectriaceae</taxon>
        <taxon>Fusarium</taxon>
        <taxon>Fusarium solani species complex</taxon>
    </lineage>
</organism>
<proteinExistence type="predicted"/>